<evidence type="ECO:0000313" key="1">
    <source>
        <dbReference type="EMBL" id="KAK1655047.1"/>
    </source>
</evidence>
<dbReference type="GO" id="GO:0003824">
    <property type="term" value="F:catalytic activity"/>
    <property type="evidence" value="ECO:0007669"/>
    <property type="project" value="InterPro"/>
</dbReference>
<dbReference type="RefSeq" id="XP_060451091.1">
    <property type="nucleotide sequence ID" value="XM_060583446.1"/>
</dbReference>
<dbReference type="EMBL" id="JAHMHQ010000002">
    <property type="protein sequence ID" value="KAK1655047.1"/>
    <property type="molecule type" value="Genomic_DNA"/>
</dbReference>
<gene>
    <name evidence="1" type="ORF">BDP81DRAFT_308302</name>
</gene>
<reference evidence="1" key="1">
    <citation type="submission" date="2021-06" db="EMBL/GenBank/DDBJ databases">
        <title>Comparative genomics, transcriptomics and evolutionary studies reveal genomic signatures of adaptation to plant cell wall in hemibiotrophic fungi.</title>
        <authorList>
            <consortium name="DOE Joint Genome Institute"/>
            <person name="Baroncelli R."/>
            <person name="Diaz J.F."/>
            <person name="Benocci T."/>
            <person name="Peng M."/>
            <person name="Battaglia E."/>
            <person name="Haridas S."/>
            <person name="Andreopoulos W."/>
            <person name="Labutti K."/>
            <person name="Pangilinan J."/>
            <person name="Floch G.L."/>
            <person name="Makela M.R."/>
            <person name="Henrissat B."/>
            <person name="Grigoriev I.V."/>
            <person name="Crouch J.A."/>
            <person name="De Vries R.P."/>
            <person name="Sukno S.A."/>
            <person name="Thon M.R."/>
        </authorList>
    </citation>
    <scope>NUCLEOTIDE SEQUENCE</scope>
    <source>
        <strain evidence="1">CBS 102054</strain>
    </source>
</reference>
<dbReference type="Gene3D" id="3.40.50.1580">
    <property type="entry name" value="Nucleoside phosphorylase domain"/>
    <property type="match status" value="1"/>
</dbReference>
<dbReference type="PANTHER" id="PTHR46082:SF11">
    <property type="entry name" value="AAA+ ATPASE DOMAIN-CONTAINING PROTEIN-RELATED"/>
    <property type="match status" value="1"/>
</dbReference>
<dbReference type="AlphaFoldDB" id="A0AAJ0A228"/>
<evidence type="ECO:0000313" key="2">
    <source>
        <dbReference type="Proteomes" id="UP001243989"/>
    </source>
</evidence>
<dbReference type="PANTHER" id="PTHR46082">
    <property type="entry name" value="ATP/GTP-BINDING PROTEIN-RELATED"/>
    <property type="match status" value="1"/>
</dbReference>
<sequence length="329" mass="35981">MAHLDYNNYKVAWIAPLEIEARAAMCMLDVQHTGRFPVRVGHDYNFIAGRMCGHNVVIGTFPLGKEYGIASAAALASQMKLLFPKLWFTLLVGVAAGLPSLKRDIRLGDVLVALSDGEVPAIVPYGLGKETSEGLNLIRGGRSQNQTQTIVGSAVGRIKVSDPEGLINGFLDHFKAMQDERHSNGDFKDPGQPQDELIGTNTIGERVVVPREPRPNNAARTKVWYGPLGSGDKLMKNAEKRDALRDQYSIIGLEMEAAGIMNRLAVGVIRGVCDYGDEQKKKEWQPYAAAMAAAYAKEVLKEISVVESDSDLHIRKITIVPSIYGRATH</sequence>
<dbReference type="GO" id="GO:0009116">
    <property type="term" value="P:nucleoside metabolic process"/>
    <property type="evidence" value="ECO:0007669"/>
    <property type="project" value="InterPro"/>
</dbReference>
<dbReference type="InterPro" id="IPR053137">
    <property type="entry name" value="NLR-like"/>
</dbReference>
<name>A0AAJ0A228_9PEZI</name>
<comment type="caution">
    <text evidence="1">The sequence shown here is derived from an EMBL/GenBank/DDBJ whole genome shotgun (WGS) entry which is preliminary data.</text>
</comment>
<organism evidence="1 2">
    <name type="scientific">Colletotrichum phormii</name>
    <dbReference type="NCBI Taxonomy" id="359342"/>
    <lineage>
        <taxon>Eukaryota</taxon>
        <taxon>Fungi</taxon>
        <taxon>Dikarya</taxon>
        <taxon>Ascomycota</taxon>
        <taxon>Pezizomycotina</taxon>
        <taxon>Sordariomycetes</taxon>
        <taxon>Hypocreomycetidae</taxon>
        <taxon>Glomerellales</taxon>
        <taxon>Glomerellaceae</taxon>
        <taxon>Colletotrichum</taxon>
        <taxon>Colletotrichum acutatum species complex</taxon>
    </lineage>
</organism>
<proteinExistence type="predicted"/>
<dbReference type="Proteomes" id="UP001243989">
    <property type="component" value="Unassembled WGS sequence"/>
</dbReference>
<dbReference type="GeneID" id="85468308"/>
<dbReference type="SUPFAM" id="SSF53167">
    <property type="entry name" value="Purine and uridine phosphorylases"/>
    <property type="match status" value="1"/>
</dbReference>
<dbReference type="InterPro" id="IPR035994">
    <property type="entry name" value="Nucleoside_phosphorylase_sf"/>
</dbReference>
<protein>
    <submittedName>
        <fullName evidence="1">Nucleoside phosphorylase domain-containing protein</fullName>
    </submittedName>
</protein>
<accession>A0AAJ0A228</accession>
<keyword evidence="2" id="KW-1185">Reference proteome</keyword>